<evidence type="ECO:0000256" key="1">
    <source>
        <dbReference type="ARBA" id="ARBA00004370"/>
    </source>
</evidence>
<protein>
    <recommendedName>
        <fullName evidence="6">Late embryogenesis abundant protein LEA-2 subgroup domain-containing protein</fullName>
    </recommendedName>
</protein>
<comment type="subcellular location">
    <subcellularLocation>
        <location evidence="1">Membrane</location>
    </subcellularLocation>
</comment>
<dbReference type="InterPro" id="IPR044839">
    <property type="entry name" value="NDR1-like"/>
</dbReference>
<keyword evidence="5" id="KW-1185">Reference proteome</keyword>
<feature type="transmembrane region" description="Helical" evidence="3">
    <location>
        <begin position="62"/>
        <end position="83"/>
    </location>
</feature>
<sequence length="377" mass="42984">VDALVAETMTLRSKLRQLNDESEKLRLGNEALLLIYTEKNRDHTSPTHSMAAAEMFLKPTRLLLLFSFLFVSSSLSACSLFLLRSTTTEHLLLLLYTSVDDHVQRRDDLESLGYMIMYFLHGSSIRLWALSGEVLSHDSSPRWFVWYSGVPASQQNLEDTDEICADSRYHFDHGSGSQSLPRLLLLLLHHRRNIHPPPYHRRLRLLPMVQPETPRRTTRLLPRQQLQLFQRETPRRLSHLTADASARLDFRNPNGKLRYYYGDADVAVIVGDGDYETSLGVCAKPGNRTVVIVPVKVKREEVDDPTVKLLRAEMKSKKLVVKVTAKTKLGLAVGRRKILTVGITLRCGGVTLQNLDKQMAKCTIKMLKWYVQLLLPC</sequence>
<keyword evidence="2 3" id="KW-0472">Membrane</keyword>
<dbReference type="Gene3D" id="1.10.510.10">
    <property type="entry name" value="Transferase(Phosphotransferase) domain 1"/>
    <property type="match status" value="1"/>
</dbReference>
<comment type="caution">
    <text evidence="4">The sequence shown here is derived from an EMBL/GenBank/DDBJ whole genome shotgun (WGS) entry which is preliminary data.</text>
</comment>
<reference evidence="4 5" key="1">
    <citation type="submission" date="2021-05" db="EMBL/GenBank/DDBJ databases">
        <title>Genome Assembly of Synthetic Allotetraploid Brassica napus Reveals Homoeologous Exchanges between Subgenomes.</title>
        <authorList>
            <person name="Davis J.T."/>
        </authorList>
    </citation>
    <scope>NUCLEOTIDE SEQUENCE [LARGE SCALE GENOMIC DNA]</scope>
    <source>
        <strain evidence="5">cv. Da-Ae</strain>
        <tissue evidence="4">Seedling</tissue>
    </source>
</reference>
<keyword evidence="3" id="KW-0812">Transmembrane</keyword>
<evidence type="ECO:0000256" key="3">
    <source>
        <dbReference type="SAM" id="Phobius"/>
    </source>
</evidence>
<evidence type="ECO:0000313" key="4">
    <source>
        <dbReference type="EMBL" id="KAH0840832.1"/>
    </source>
</evidence>
<evidence type="ECO:0000256" key="2">
    <source>
        <dbReference type="ARBA" id="ARBA00023136"/>
    </source>
</evidence>
<name>A0ABQ7WZ47_BRANA</name>
<organism evidence="4 5">
    <name type="scientific">Brassica napus</name>
    <name type="common">Rape</name>
    <dbReference type="NCBI Taxonomy" id="3708"/>
    <lineage>
        <taxon>Eukaryota</taxon>
        <taxon>Viridiplantae</taxon>
        <taxon>Streptophyta</taxon>
        <taxon>Embryophyta</taxon>
        <taxon>Tracheophyta</taxon>
        <taxon>Spermatophyta</taxon>
        <taxon>Magnoliopsida</taxon>
        <taxon>eudicotyledons</taxon>
        <taxon>Gunneridae</taxon>
        <taxon>Pentapetalae</taxon>
        <taxon>rosids</taxon>
        <taxon>malvids</taxon>
        <taxon>Brassicales</taxon>
        <taxon>Brassicaceae</taxon>
        <taxon>Brassiceae</taxon>
        <taxon>Brassica</taxon>
    </lineage>
</organism>
<dbReference type="PANTHER" id="PTHR31234:SF30">
    <property type="entry name" value="LATE EMBRYOGENESIS ABUNDANT HYDROXYPROLINE-RICH GLYCOPROTEIN FAMILY PROTEIN"/>
    <property type="match status" value="1"/>
</dbReference>
<proteinExistence type="predicted"/>
<keyword evidence="3" id="KW-1133">Transmembrane helix</keyword>
<accession>A0ABQ7WZ47</accession>
<dbReference type="PANTHER" id="PTHR31234">
    <property type="entry name" value="LATE EMBRYOGENESIS ABUNDANT (LEA) HYDROXYPROLINE-RICH GLYCOPROTEIN FAMILY"/>
    <property type="match status" value="1"/>
</dbReference>
<gene>
    <name evidence="4" type="ORF">HID58_092300</name>
</gene>
<dbReference type="EMBL" id="JAGKQM010003006">
    <property type="protein sequence ID" value="KAH0840832.1"/>
    <property type="molecule type" value="Genomic_DNA"/>
</dbReference>
<feature type="non-terminal residue" evidence="4">
    <location>
        <position position="1"/>
    </location>
</feature>
<dbReference type="Proteomes" id="UP000824890">
    <property type="component" value="Unassembled WGS sequence"/>
</dbReference>
<evidence type="ECO:0000313" key="5">
    <source>
        <dbReference type="Proteomes" id="UP000824890"/>
    </source>
</evidence>
<evidence type="ECO:0008006" key="6">
    <source>
        <dbReference type="Google" id="ProtNLM"/>
    </source>
</evidence>